<dbReference type="PROSITE" id="PS51158">
    <property type="entry name" value="ALPHA_KINASE"/>
    <property type="match status" value="1"/>
</dbReference>
<reference evidence="14" key="2">
    <citation type="submission" date="2025-08" db="UniProtKB">
        <authorList>
            <consortium name="Ensembl"/>
        </authorList>
    </citation>
    <scope>IDENTIFICATION</scope>
</reference>
<dbReference type="InterPro" id="IPR013098">
    <property type="entry name" value="Ig_I-set"/>
</dbReference>
<feature type="compositionally biased region" description="Basic and acidic residues" evidence="11">
    <location>
        <begin position="395"/>
        <end position="412"/>
    </location>
</feature>
<reference evidence="14 15" key="1">
    <citation type="submission" date="2022-01" db="EMBL/GenBank/DDBJ databases">
        <title>A chromosome-scale genome assembly of the false clownfish, Amphiprion ocellaris.</title>
        <authorList>
            <person name="Ryu T."/>
        </authorList>
    </citation>
    <scope>NUCLEOTIDE SEQUENCE [LARGE SCALE GENOMIC DNA]</scope>
</reference>
<keyword evidence="6" id="KW-0418">Kinase</keyword>
<evidence type="ECO:0000256" key="8">
    <source>
        <dbReference type="ARBA" id="ARBA00023319"/>
    </source>
</evidence>
<evidence type="ECO:0000313" key="14">
    <source>
        <dbReference type="Ensembl" id="ENSAOCP00000074322.1"/>
    </source>
</evidence>
<keyword evidence="5" id="KW-0677">Repeat</keyword>
<reference evidence="14" key="3">
    <citation type="submission" date="2025-09" db="UniProtKB">
        <authorList>
            <consortium name="Ensembl"/>
        </authorList>
    </citation>
    <scope>IDENTIFICATION</scope>
</reference>
<dbReference type="InterPro" id="IPR003599">
    <property type="entry name" value="Ig_sub"/>
</dbReference>
<organism evidence="14 15">
    <name type="scientific">Amphiprion ocellaris</name>
    <name type="common">Clown anemonefish</name>
    <dbReference type="NCBI Taxonomy" id="80972"/>
    <lineage>
        <taxon>Eukaryota</taxon>
        <taxon>Metazoa</taxon>
        <taxon>Chordata</taxon>
        <taxon>Craniata</taxon>
        <taxon>Vertebrata</taxon>
        <taxon>Euteleostomi</taxon>
        <taxon>Actinopterygii</taxon>
        <taxon>Neopterygii</taxon>
        <taxon>Teleostei</taxon>
        <taxon>Neoteleostei</taxon>
        <taxon>Acanthomorphata</taxon>
        <taxon>Ovalentaria</taxon>
        <taxon>Pomacentridae</taxon>
        <taxon>Amphiprion</taxon>
    </lineage>
</organism>
<feature type="region of interest" description="Disordered" evidence="11">
    <location>
        <begin position="558"/>
        <end position="578"/>
    </location>
</feature>
<accession>A0AAQ6AB50</accession>
<name>A0AAQ6AB50_AMPOC</name>
<evidence type="ECO:0000256" key="7">
    <source>
        <dbReference type="ARBA" id="ARBA00023157"/>
    </source>
</evidence>
<feature type="compositionally biased region" description="Basic and acidic residues" evidence="11">
    <location>
        <begin position="314"/>
        <end position="330"/>
    </location>
</feature>
<evidence type="ECO:0000256" key="3">
    <source>
        <dbReference type="ARBA" id="ARBA00022527"/>
    </source>
</evidence>
<feature type="domain" description="Ig-like" evidence="12">
    <location>
        <begin position="616"/>
        <end position="704"/>
    </location>
</feature>
<feature type="compositionally biased region" description="Basic and acidic residues" evidence="11">
    <location>
        <begin position="179"/>
        <end position="199"/>
    </location>
</feature>
<keyword evidence="15" id="KW-1185">Reference proteome</keyword>
<keyword evidence="3" id="KW-0723">Serine/threonine-protein kinase</keyword>
<feature type="region of interest" description="Disordered" evidence="11">
    <location>
        <begin position="588"/>
        <end position="607"/>
    </location>
</feature>
<dbReference type="Pfam" id="PF02816">
    <property type="entry name" value="Alpha_kinase"/>
    <property type="match status" value="1"/>
</dbReference>
<evidence type="ECO:0000256" key="11">
    <source>
        <dbReference type="SAM" id="MobiDB-lite"/>
    </source>
</evidence>
<dbReference type="Ensembl" id="ENSAOCT00000057525.1">
    <property type="protein sequence ID" value="ENSAOCP00000074322.1"/>
    <property type="gene ID" value="ENSAOCG00000003282.2"/>
</dbReference>
<comment type="catalytic activity">
    <reaction evidence="9">
        <text>L-threonyl-[protein] + ATP = O-phospho-L-threonyl-[protein] + ADP + H(+)</text>
        <dbReference type="Rhea" id="RHEA:46608"/>
        <dbReference type="Rhea" id="RHEA-COMP:11060"/>
        <dbReference type="Rhea" id="RHEA-COMP:11605"/>
        <dbReference type="ChEBI" id="CHEBI:15378"/>
        <dbReference type="ChEBI" id="CHEBI:30013"/>
        <dbReference type="ChEBI" id="CHEBI:30616"/>
        <dbReference type="ChEBI" id="CHEBI:61977"/>
        <dbReference type="ChEBI" id="CHEBI:456216"/>
        <dbReference type="EC" id="2.7.11.1"/>
    </reaction>
</comment>
<evidence type="ECO:0000256" key="5">
    <source>
        <dbReference type="ARBA" id="ARBA00022737"/>
    </source>
</evidence>
<evidence type="ECO:0000256" key="1">
    <source>
        <dbReference type="ARBA" id="ARBA00008651"/>
    </source>
</evidence>
<dbReference type="PANTHER" id="PTHR47091:SF1">
    <property type="entry name" value="ALPHA-PROTEIN KINASE 3"/>
    <property type="match status" value="1"/>
</dbReference>
<feature type="region of interest" description="Disordered" evidence="11">
    <location>
        <begin position="268"/>
        <end position="289"/>
    </location>
</feature>
<dbReference type="CDD" id="cd16973">
    <property type="entry name" value="Alpha_kinase_ALPK3"/>
    <property type="match status" value="1"/>
</dbReference>
<feature type="domain" description="Ig-like" evidence="12">
    <location>
        <begin position="63"/>
        <end position="159"/>
    </location>
</feature>
<dbReference type="InterPro" id="IPR013783">
    <property type="entry name" value="Ig-like_fold"/>
</dbReference>
<dbReference type="FunFam" id="2.60.40.10:FF:000069">
    <property type="entry name" value="Alpha-protein kinase 3"/>
    <property type="match status" value="1"/>
</dbReference>
<dbReference type="AlphaFoldDB" id="A0AAQ6AB50"/>
<keyword evidence="8" id="KW-0393">Immunoglobulin domain</keyword>
<dbReference type="EC" id="2.7.11.1" evidence="2"/>
<dbReference type="InterPro" id="IPR011009">
    <property type="entry name" value="Kinase-like_dom_sf"/>
</dbReference>
<evidence type="ECO:0000256" key="9">
    <source>
        <dbReference type="ARBA" id="ARBA00047899"/>
    </source>
</evidence>
<keyword evidence="7" id="KW-1015">Disulfide bond</keyword>
<feature type="compositionally biased region" description="Polar residues" evidence="11">
    <location>
        <begin position="29"/>
        <end position="40"/>
    </location>
</feature>
<feature type="region of interest" description="Disordered" evidence="11">
    <location>
        <begin position="179"/>
        <end position="251"/>
    </location>
</feature>
<dbReference type="SMART" id="SM00409">
    <property type="entry name" value="IG"/>
    <property type="match status" value="2"/>
</dbReference>
<dbReference type="Gene3D" id="3.20.200.10">
    <property type="entry name" value="MHCK/EF2 kinase"/>
    <property type="match status" value="1"/>
</dbReference>
<feature type="compositionally biased region" description="Basic and acidic residues" evidence="11">
    <location>
        <begin position="433"/>
        <end position="453"/>
    </location>
</feature>
<evidence type="ECO:0000313" key="15">
    <source>
        <dbReference type="Proteomes" id="UP001501940"/>
    </source>
</evidence>
<evidence type="ECO:0000259" key="12">
    <source>
        <dbReference type="PROSITE" id="PS50835"/>
    </source>
</evidence>
<dbReference type="InterPro" id="IPR004166">
    <property type="entry name" value="a-kinase_dom"/>
</dbReference>
<evidence type="ECO:0000256" key="6">
    <source>
        <dbReference type="ARBA" id="ARBA00022777"/>
    </source>
</evidence>
<feature type="domain" description="Alpha-type protein kinase" evidence="13">
    <location>
        <begin position="732"/>
        <end position="963"/>
    </location>
</feature>
<dbReference type="GO" id="GO:0005524">
    <property type="term" value="F:ATP binding"/>
    <property type="evidence" value="ECO:0007669"/>
    <property type="project" value="InterPro"/>
</dbReference>
<feature type="compositionally biased region" description="Basic and acidic residues" evidence="11">
    <location>
        <begin position="337"/>
        <end position="385"/>
    </location>
</feature>
<dbReference type="InterPro" id="IPR007110">
    <property type="entry name" value="Ig-like_dom"/>
</dbReference>
<evidence type="ECO:0000259" key="13">
    <source>
        <dbReference type="PROSITE" id="PS51158"/>
    </source>
</evidence>
<feature type="compositionally biased region" description="Polar residues" evidence="11">
    <location>
        <begin position="1"/>
        <end position="17"/>
    </location>
</feature>
<feature type="region of interest" description="Disordered" evidence="11">
    <location>
        <begin position="433"/>
        <end position="501"/>
    </location>
</feature>
<dbReference type="SUPFAM" id="SSF56112">
    <property type="entry name" value="Protein kinase-like (PK-like)"/>
    <property type="match status" value="1"/>
</dbReference>
<dbReference type="Gene3D" id="2.60.40.10">
    <property type="entry name" value="Immunoglobulins"/>
    <property type="match status" value="2"/>
</dbReference>
<dbReference type="GO" id="GO:0005634">
    <property type="term" value="C:nucleus"/>
    <property type="evidence" value="ECO:0007669"/>
    <property type="project" value="TreeGrafter"/>
</dbReference>
<feature type="compositionally biased region" description="Low complexity" evidence="11">
    <location>
        <begin position="476"/>
        <end position="490"/>
    </location>
</feature>
<dbReference type="SMART" id="SM00811">
    <property type="entry name" value="Alpha_kinase"/>
    <property type="match status" value="1"/>
</dbReference>
<protein>
    <recommendedName>
        <fullName evidence="2">non-specific serine/threonine protein kinase</fullName>
        <ecNumber evidence="2">2.7.11.1</ecNumber>
    </recommendedName>
</protein>
<dbReference type="Pfam" id="PF07679">
    <property type="entry name" value="I-set"/>
    <property type="match status" value="2"/>
</dbReference>
<dbReference type="Proteomes" id="UP001501940">
    <property type="component" value="Chromosome 3"/>
</dbReference>
<dbReference type="PROSITE" id="PS50835">
    <property type="entry name" value="IG_LIKE"/>
    <property type="match status" value="2"/>
</dbReference>
<dbReference type="SMART" id="SM00408">
    <property type="entry name" value="IGc2"/>
    <property type="match status" value="2"/>
</dbReference>
<sequence>MTSRRPMTRSFSGNGRTSSFSEEDKSSSNGRSESRNTYLSNIRPENRSTLCSVMAQLTEDIQPSFDTTLKSKAVSENCNVKFTCVVSGTPAPELKWYKDDMEMDRYCGLPKYEIRRNGKTHTLHIYNCTLDDAAIYQVSASNSKGIVSCSGVLEVGTMSEYQIHQRFFAKLKQKAEKKKKDLEESTNKEDKENLKKEKPQSSPEPPPRKRSVPPPKERAVVKDSPAVEELGAAAEPNGINSEVTAPMDSGLQDEKEIFAKKRIKMSNGVDAGVNSSSSSNSSRSHVMGNGGENCYDGGISLAQFLAETLQSQAAEEKQNSSRVEKPKEMDTAIVSANKEKESDQEKICTKAEEQGKALQEEFEKEKRREEESATEREKERQRQLEVLHTATHGKHGSEVKHHSKGQKDHDHHNIQASISSMLHTVKDFFFGKNKKDSHDHFESEEREFDHSHDSVLPLQPEMPPSFQLDKTEEDLSGGSTPTSSLSCESSPRMKRRDSLTLIRSATPEELASGARRKIFFPKNKDDVEIAVFGTLDTQGKKESPYMSPSQARRAALLQASTGQNTPPMERRSPLLSRRKATLEVPKVVEQAPTEEPAGNKQEEKPAEKKIDPLKAPQVIRKIRGEPFPDASGHLKLWCQFFNVLSDSTIKWYRDEEEILEVKRSGGDESQVALAIVLASSQDCGVYGCTIKNEYGTDTTDFLLSVDILSEILLKDDLEVGEEIEMTPLLFTRGLADCGNWGDKYFGRIMTETVHMGEGYAHKASRVKVIYGLDPVFESGSTCIIKVQNPIAYGTKQESNLAERNLEITKQECKVQNMIREYCKIFAAEARVIENFGSVLEVIPRYLMYRPANSVPYATVETDLTGVFLKYSVMDPKGKLISQNVSELEQKCSAFQHWIHQWTHGNLLVTQLEGVESKITNVRVVTKSKGYQGLTECGSPEVIEQFLAQHQCNYYCGLLGLRPVKTMDSLQQPTKVKGSRSPLLNRKLGSSSPQLQRKGHSPQMSRKANPSPKVTRKVQETEDNKSGDKPKPAETLDVLEMR</sequence>
<evidence type="ECO:0000256" key="4">
    <source>
        <dbReference type="ARBA" id="ARBA00022679"/>
    </source>
</evidence>
<dbReference type="GO" id="GO:0004674">
    <property type="term" value="F:protein serine/threonine kinase activity"/>
    <property type="evidence" value="ECO:0007669"/>
    <property type="project" value="UniProtKB-KW"/>
</dbReference>
<comment type="similarity">
    <text evidence="1">Belongs to the protein kinase superfamily. Alpha-type protein kinase family. ALPK subfamily.</text>
</comment>
<feature type="compositionally biased region" description="Basic and acidic residues" evidence="11">
    <location>
        <begin position="1016"/>
        <end position="1041"/>
    </location>
</feature>
<dbReference type="GeneTree" id="ENSGT00940000158534"/>
<feature type="compositionally biased region" description="Low complexity" evidence="11">
    <location>
        <begin position="274"/>
        <end position="284"/>
    </location>
</feature>
<keyword evidence="4" id="KW-0808">Transferase</keyword>
<dbReference type="GO" id="GO:0055013">
    <property type="term" value="P:cardiac muscle cell development"/>
    <property type="evidence" value="ECO:0007669"/>
    <property type="project" value="TreeGrafter"/>
</dbReference>
<dbReference type="FunFam" id="2.60.40.10:FF:000543">
    <property type="entry name" value="Alpha-protein kinase 3"/>
    <property type="match status" value="1"/>
</dbReference>
<feature type="region of interest" description="Disordered" evidence="11">
    <location>
        <begin position="969"/>
        <end position="1041"/>
    </location>
</feature>
<evidence type="ECO:0000256" key="2">
    <source>
        <dbReference type="ARBA" id="ARBA00012513"/>
    </source>
</evidence>
<comment type="catalytic activity">
    <reaction evidence="10">
        <text>L-seryl-[protein] + ATP = O-phospho-L-seryl-[protein] + ADP + H(+)</text>
        <dbReference type="Rhea" id="RHEA:17989"/>
        <dbReference type="Rhea" id="RHEA-COMP:9863"/>
        <dbReference type="Rhea" id="RHEA-COMP:11604"/>
        <dbReference type="ChEBI" id="CHEBI:15378"/>
        <dbReference type="ChEBI" id="CHEBI:29999"/>
        <dbReference type="ChEBI" id="CHEBI:30616"/>
        <dbReference type="ChEBI" id="CHEBI:83421"/>
        <dbReference type="ChEBI" id="CHEBI:456216"/>
        <dbReference type="EC" id="2.7.11.1"/>
    </reaction>
</comment>
<feature type="region of interest" description="Disordered" evidence="11">
    <location>
        <begin position="1"/>
        <end position="40"/>
    </location>
</feature>
<dbReference type="InterPro" id="IPR003598">
    <property type="entry name" value="Ig_sub2"/>
</dbReference>
<dbReference type="SUPFAM" id="SSF48726">
    <property type="entry name" value="Immunoglobulin"/>
    <property type="match status" value="2"/>
</dbReference>
<dbReference type="InterPro" id="IPR036179">
    <property type="entry name" value="Ig-like_dom_sf"/>
</dbReference>
<proteinExistence type="inferred from homology"/>
<feature type="region of interest" description="Disordered" evidence="11">
    <location>
        <begin position="310"/>
        <end position="412"/>
    </location>
</feature>
<dbReference type="PANTHER" id="PTHR47091">
    <property type="entry name" value="ALPHA-PROTEIN KINASE 2-RELATED"/>
    <property type="match status" value="1"/>
</dbReference>
<evidence type="ECO:0000256" key="10">
    <source>
        <dbReference type="ARBA" id="ARBA00048679"/>
    </source>
</evidence>